<evidence type="ECO:0000256" key="1">
    <source>
        <dbReference type="SAM" id="MobiDB-lite"/>
    </source>
</evidence>
<dbReference type="WBParaSite" id="nRc.2.0.1.t37743-RA">
    <property type="protein sequence ID" value="nRc.2.0.1.t37743-RA"/>
    <property type="gene ID" value="nRc.2.0.1.g37743"/>
</dbReference>
<feature type="compositionally biased region" description="Polar residues" evidence="1">
    <location>
        <begin position="41"/>
        <end position="60"/>
    </location>
</feature>
<dbReference type="Proteomes" id="UP000887565">
    <property type="component" value="Unplaced"/>
</dbReference>
<proteinExistence type="predicted"/>
<feature type="compositionally biased region" description="Acidic residues" evidence="1">
    <location>
        <begin position="113"/>
        <end position="124"/>
    </location>
</feature>
<feature type="region of interest" description="Disordered" evidence="1">
    <location>
        <begin position="1"/>
        <end position="91"/>
    </location>
</feature>
<protein>
    <submittedName>
        <fullName evidence="3">Uncharacterized protein</fullName>
    </submittedName>
</protein>
<evidence type="ECO:0000313" key="3">
    <source>
        <dbReference type="WBParaSite" id="nRc.2.0.1.t37743-RA"/>
    </source>
</evidence>
<organism evidence="2 3">
    <name type="scientific">Romanomermis culicivorax</name>
    <name type="common">Nematode worm</name>
    <dbReference type="NCBI Taxonomy" id="13658"/>
    <lineage>
        <taxon>Eukaryota</taxon>
        <taxon>Metazoa</taxon>
        <taxon>Ecdysozoa</taxon>
        <taxon>Nematoda</taxon>
        <taxon>Enoplea</taxon>
        <taxon>Dorylaimia</taxon>
        <taxon>Mermithida</taxon>
        <taxon>Mermithoidea</taxon>
        <taxon>Mermithidae</taxon>
        <taxon>Romanomermis</taxon>
    </lineage>
</organism>
<name>A0A915KFZ9_ROMCU</name>
<feature type="compositionally biased region" description="Basic and acidic residues" evidence="1">
    <location>
        <begin position="21"/>
        <end position="37"/>
    </location>
</feature>
<dbReference type="AlphaFoldDB" id="A0A915KFZ9"/>
<accession>A0A915KFZ9</accession>
<sequence>MVHLEESDVDIDIATQLQADQETKEEAQHEYARRQHELQLAQETTTTGDESSEPQITLTQPKLEATKETDETEKSTKIIVEETPPPPMAASVPQLMARVEESEESDYMVEIEDEVSSISDEEVPTEQRPFPNKPSSNSIDYGKILLNGN</sequence>
<keyword evidence="2" id="KW-1185">Reference proteome</keyword>
<reference evidence="3" key="1">
    <citation type="submission" date="2022-11" db="UniProtKB">
        <authorList>
            <consortium name="WormBaseParasite"/>
        </authorList>
    </citation>
    <scope>IDENTIFICATION</scope>
</reference>
<evidence type="ECO:0000313" key="2">
    <source>
        <dbReference type="Proteomes" id="UP000887565"/>
    </source>
</evidence>
<feature type="compositionally biased region" description="Basic and acidic residues" evidence="1">
    <location>
        <begin position="64"/>
        <end position="80"/>
    </location>
</feature>
<feature type="region of interest" description="Disordered" evidence="1">
    <location>
        <begin position="113"/>
        <end position="149"/>
    </location>
</feature>